<dbReference type="PANTHER" id="PTHR13748">
    <property type="entry name" value="COBW-RELATED"/>
    <property type="match status" value="1"/>
</dbReference>
<dbReference type="PANTHER" id="PTHR13748:SF62">
    <property type="entry name" value="COBW DOMAIN-CONTAINING PROTEIN"/>
    <property type="match status" value="1"/>
</dbReference>
<keyword evidence="9" id="KW-1185">Reference proteome</keyword>
<feature type="domain" description="CobW/HypB/UreG nucleotide-binding" evidence="6">
    <location>
        <begin position="4"/>
        <end position="177"/>
    </location>
</feature>
<dbReference type="STRING" id="180332.GCA_000797495_04345"/>
<evidence type="ECO:0000313" key="9">
    <source>
        <dbReference type="Proteomes" id="UP000306509"/>
    </source>
</evidence>
<dbReference type="InterPro" id="IPR003495">
    <property type="entry name" value="CobW/HypB/UreG_nucleotide-bd"/>
</dbReference>
<organism evidence="8 9">
    <name type="scientific">Robinsoniella peoriensis</name>
    <dbReference type="NCBI Taxonomy" id="180332"/>
    <lineage>
        <taxon>Bacteria</taxon>
        <taxon>Bacillati</taxon>
        <taxon>Bacillota</taxon>
        <taxon>Clostridia</taxon>
        <taxon>Lachnospirales</taxon>
        <taxon>Lachnospiraceae</taxon>
        <taxon>Robinsoniella</taxon>
    </lineage>
</organism>
<dbReference type="CDD" id="cd03112">
    <property type="entry name" value="CobW-like"/>
    <property type="match status" value="1"/>
</dbReference>
<dbReference type="RefSeq" id="WP_138002026.1">
    <property type="nucleotide sequence ID" value="NZ_QGQD01000025.1"/>
</dbReference>
<dbReference type="InterPro" id="IPR011629">
    <property type="entry name" value="CobW-like_C"/>
</dbReference>
<evidence type="ECO:0000259" key="6">
    <source>
        <dbReference type="Pfam" id="PF02492"/>
    </source>
</evidence>
<dbReference type="SUPFAM" id="SSF52540">
    <property type="entry name" value="P-loop containing nucleoside triphosphate hydrolases"/>
    <property type="match status" value="1"/>
</dbReference>
<evidence type="ECO:0000256" key="1">
    <source>
        <dbReference type="ARBA" id="ARBA00022741"/>
    </source>
</evidence>
<dbReference type="Gene3D" id="3.30.1220.10">
    <property type="entry name" value="CobW-like, C-terminal domain"/>
    <property type="match status" value="1"/>
</dbReference>
<evidence type="ECO:0000256" key="4">
    <source>
        <dbReference type="ARBA" id="ARBA00034320"/>
    </source>
</evidence>
<keyword evidence="2" id="KW-0378">Hydrolase</keyword>
<dbReference type="GO" id="GO:0000166">
    <property type="term" value="F:nucleotide binding"/>
    <property type="evidence" value="ECO:0007669"/>
    <property type="project" value="UniProtKB-KW"/>
</dbReference>
<dbReference type="Gene3D" id="3.40.50.300">
    <property type="entry name" value="P-loop containing nucleotide triphosphate hydrolases"/>
    <property type="match status" value="1"/>
</dbReference>
<evidence type="ECO:0000256" key="2">
    <source>
        <dbReference type="ARBA" id="ARBA00022801"/>
    </source>
</evidence>
<reference evidence="8 9" key="1">
    <citation type="journal article" date="2019" name="Anaerobe">
        <title>Detection of Robinsoniella peoriensis in multiple bone samples of a trauma patient.</title>
        <authorList>
            <person name="Schrottner P."/>
            <person name="Hartwich K."/>
            <person name="Bunk B."/>
            <person name="Schober I."/>
            <person name="Helbig S."/>
            <person name="Rudolph W.W."/>
            <person name="Gunzer F."/>
        </authorList>
    </citation>
    <scope>NUCLEOTIDE SEQUENCE [LARGE SCALE GENOMIC DNA]</scope>
    <source>
        <strain evidence="8 9">DSM 106044</strain>
    </source>
</reference>
<comment type="similarity">
    <text evidence="4">Belongs to the SIMIBI class G3E GTPase family. ZNG1 subfamily.</text>
</comment>
<evidence type="ECO:0000313" key="8">
    <source>
        <dbReference type="EMBL" id="TLD01846.1"/>
    </source>
</evidence>
<dbReference type="InterPro" id="IPR027417">
    <property type="entry name" value="P-loop_NTPase"/>
</dbReference>
<dbReference type="AlphaFoldDB" id="A0A4U8QLQ5"/>
<keyword evidence="1" id="KW-0547">Nucleotide-binding</keyword>
<evidence type="ECO:0000256" key="5">
    <source>
        <dbReference type="ARBA" id="ARBA00049117"/>
    </source>
</evidence>
<dbReference type="Pfam" id="PF02492">
    <property type="entry name" value="cobW"/>
    <property type="match status" value="1"/>
</dbReference>
<dbReference type="GO" id="GO:0005737">
    <property type="term" value="C:cytoplasm"/>
    <property type="evidence" value="ECO:0007669"/>
    <property type="project" value="TreeGrafter"/>
</dbReference>
<dbReference type="EMBL" id="QGQD01000025">
    <property type="protein sequence ID" value="TLD01846.1"/>
    <property type="molecule type" value="Genomic_DNA"/>
</dbReference>
<gene>
    <name evidence="8" type="primary">yjiA_1</name>
    <name evidence="8" type="ORF">DSM106044_01212</name>
</gene>
<evidence type="ECO:0000259" key="7">
    <source>
        <dbReference type="Pfam" id="PF07683"/>
    </source>
</evidence>
<keyword evidence="3" id="KW-0143">Chaperone</keyword>
<dbReference type="InterPro" id="IPR036627">
    <property type="entry name" value="CobW-likC_sf"/>
</dbReference>
<protein>
    <submittedName>
        <fullName evidence="8">Putative GTP-binding protein YjiA</fullName>
    </submittedName>
</protein>
<feature type="domain" description="CobW C-terminal" evidence="7">
    <location>
        <begin position="284"/>
        <end position="366"/>
    </location>
</feature>
<name>A0A4U8QLQ5_9FIRM</name>
<proteinExistence type="inferred from homology"/>
<accession>A0A4U8QLQ5</accession>
<comment type="caution">
    <text evidence="8">The sequence shown here is derived from an EMBL/GenBank/DDBJ whole genome shotgun (WGS) entry which is preliminary data.</text>
</comment>
<evidence type="ECO:0000256" key="3">
    <source>
        <dbReference type="ARBA" id="ARBA00023186"/>
    </source>
</evidence>
<dbReference type="SUPFAM" id="SSF90002">
    <property type="entry name" value="Hypothetical protein YjiA, C-terminal domain"/>
    <property type="match status" value="1"/>
</dbReference>
<dbReference type="GO" id="GO:0016787">
    <property type="term" value="F:hydrolase activity"/>
    <property type="evidence" value="ECO:0007669"/>
    <property type="project" value="UniProtKB-KW"/>
</dbReference>
<dbReference type="Proteomes" id="UP000306509">
    <property type="component" value="Unassembled WGS sequence"/>
</dbReference>
<comment type="catalytic activity">
    <reaction evidence="5">
        <text>GTP + H2O = GDP + phosphate + H(+)</text>
        <dbReference type="Rhea" id="RHEA:19669"/>
        <dbReference type="ChEBI" id="CHEBI:15377"/>
        <dbReference type="ChEBI" id="CHEBI:15378"/>
        <dbReference type="ChEBI" id="CHEBI:37565"/>
        <dbReference type="ChEBI" id="CHEBI:43474"/>
        <dbReference type="ChEBI" id="CHEBI:58189"/>
    </reaction>
    <physiologicalReaction direction="left-to-right" evidence="5">
        <dbReference type="Rhea" id="RHEA:19670"/>
    </physiologicalReaction>
</comment>
<sequence length="368" mass="40557">MTDIYIVSGFLGAGKTTLIQKLLKEGFQGKKAALIENDFGDISVDAALLRDGNVQVKEMNAGCICCSLSGDFVKAMKDLLDQFHPDIILIEPSGVGKLSDITKFCANPQIRSLAQIKQKITVADVKRCAIYLENFGEFFEDQIINADTILLSWGEDCPGKVKSAFQLVSRLNPDAKILSEPWMKINTARLLNLYQNDQSMISEKDYLAKCHCIDNPELKRQLKPLYCDNHTEQDEGQDSCDCGHTQQNSDLVSCGCGCSCSHTQNSDHVSGSCVSSHSAEEVFDTVTIHTAKVFNTTDLQRRLWQMERNTSGTVLRAKGIVHTAGGYLNVQYVPGSVQMKECSSSGDMLCIIGRGLKQDELAFLFDGN</sequence>
<dbReference type="InterPro" id="IPR051316">
    <property type="entry name" value="Zinc-reg_GTPase_activator"/>
</dbReference>
<dbReference type="Pfam" id="PF07683">
    <property type="entry name" value="CobW_C"/>
    <property type="match status" value="1"/>
</dbReference>